<evidence type="ECO:0000313" key="3">
    <source>
        <dbReference type="Proteomes" id="UP001215151"/>
    </source>
</evidence>
<dbReference type="Proteomes" id="UP001215151">
    <property type="component" value="Unassembled WGS sequence"/>
</dbReference>
<feature type="region of interest" description="Disordered" evidence="1">
    <location>
        <begin position="159"/>
        <end position="178"/>
    </location>
</feature>
<dbReference type="EMBL" id="JAPEVG010000056">
    <property type="protein sequence ID" value="KAJ8488915.1"/>
    <property type="molecule type" value="Genomic_DNA"/>
</dbReference>
<protein>
    <recommendedName>
        <fullName evidence="4">C2H2-type domain-containing protein</fullName>
    </recommendedName>
</protein>
<feature type="region of interest" description="Disordered" evidence="1">
    <location>
        <begin position="1"/>
        <end position="52"/>
    </location>
</feature>
<feature type="region of interest" description="Disordered" evidence="1">
    <location>
        <begin position="1395"/>
        <end position="1465"/>
    </location>
</feature>
<feature type="compositionally biased region" description="Basic and acidic residues" evidence="1">
    <location>
        <begin position="365"/>
        <end position="379"/>
    </location>
</feature>
<gene>
    <name evidence="2" type="ORF">ONZ51_g3276</name>
</gene>
<evidence type="ECO:0008006" key="4">
    <source>
        <dbReference type="Google" id="ProtNLM"/>
    </source>
</evidence>
<feature type="compositionally biased region" description="Pro residues" evidence="1">
    <location>
        <begin position="159"/>
        <end position="170"/>
    </location>
</feature>
<comment type="caution">
    <text evidence="2">The sequence shown here is derived from an EMBL/GenBank/DDBJ whole genome shotgun (WGS) entry which is preliminary data.</text>
</comment>
<dbReference type="PANTHER" id="PTHR31912">
    <property type="entry name" value="IP13529P"/>
    <property type="match status" value="1"/>
</dbReference>
<keyword evidence="3" id="KW-1185">Reference proteome</keyword>
<organism evidence="2 3">
    <name type="scientific">Trametes cubensis</name>
    <dbReference type="NCBI Taxonomy" id="1111947"/>
    <lineage>
        <taxon>Eukaryota</taxon>
        <taxon>Fungi</taxon>
        <taxon>Dikarya</taxon>
        <taxon>Basidiomycota</taxon>
        <taxon>Agaricomycotina</taxon>
        <taxon>Agaricomycetes</taxon>
        <taxon>Polyporales</taxon>
        <taxon>Polyporaceae</taxon>
        <taxon>Trametes</taxon>
    </lineage>
</organism>
<proteinExistence type="predicted"/>
<reference evidence="2" key="1">
    <citation type="submission" date="2022-11" db="EMBL/GenBank/DDBJ databases">
        <title>Genome Sequence of Cubamyces cubensis.</title>
        <authorList>
            <person name="Buettner E."/>
        </authorList>
    </citation>
    <scope>NUCLEOTIDE SEQUENCE</scope>
    <source>
        <strain evidence="2">MPL-01</strain>
    </source>
</reference>
<feature type="region of interest" description="Disordered" evidence="1">
    <location>
        <begin position="354"/>
        <end position="381"/>
    </location>
</feature>
<evidence type="ECO:0000256" key="1">
    <source>
        <dbReference type="SAM" id="MobiDB-lite"/>
    </source>
</evidence>
<evidence type="ECO:0000313" key="2">
    <source>
        <dbReference type="EMBL" id="KAJ8488915.1"/>
    </source>
</evidence>
<feature type="compositionally biased region" description="Low complexity" evidence="1">
    <location>
        <begin position="28"/>
        <end position="42"/>
    </location>
</feature>
<name>A0AAD7XBB3_9APHY</name>
<feature type="region of interest" description="Disordered" evidence="1">
    <location>
        <begin position="1554"/>
        <end position="1606"/>
    </location>
</feature>
<dbReference type="PANTHER" id="PTHR31912:SF34">
    <property type="entry name" value="NOTOCHORD-RELATED PROTEIN"/>
    <property type="match status" value="1"/>
</dbReference>
<accession>A0AAD7XBB3</accession>
<sequence length="1606" mass="176276">MHATSPNPDSDYEPSQHPPEDGVDYMVPRPSRLSRSGTRRTSALFAPGGALDSQTSDTQWMASLRYNTPESDEPIAMVDASIQTDPSSLLTLRRFSALPCCSELRCENEDLRVELARMEAAYGTLVAKLQAVRAALDEEEVFLDPAQDSQVEMTLGPAHPPIRAPAPPSPEAKSEGKVRRRIVVINSSEEEADFEIDGRLGRCKHCSQGGASWTRLSNLRAHEKQVTHKETIQQVLLGATSPTAASVGTVRKHGLRAYVEDVPDDEAFGTAHPAIPWYSVPSSNETFCAAPAQPRDNVTSSVDCLPFDLDDILSGHVDFSSHDNPAPHGASEVTLEDILSGAGLLDTAIAAEDEERPLPTWIGDPWDKQSEDEPGRSDHPAMTAEELSNTHFGSSSITSDVFPYPNRGMMKTDILFSSPLIRFSRTQKEAILAWGRDMGAKNVPSLYALDKFQAAALESVGDPTEKSQASSGNVFYLNSIYHALAQDYSHPEKRQKMRLYPEFSETGVEEVWQASKWLVDAPDAVLTPMTRIRGKDYYINELVLCTEGIWFIPTRYFEFKGALWAKGHRATETEHGLLVDDEQSVQPCTTFLHPWPEIEASTRDERFVFAPASQIYAQAMPNPDRQLAAGLEIECPPIIVFIDDVSGNTSKQWNIHYSAYMSNATLPRADLEKNVNIHFVATSPHASPMEIIRAICDAVKSGSTKPFKVWDAVKKRHVLIRPWILFLPGDNPMQAELCSHIGLNGNYFCRMCHCGGDQKFKASNEGFASLMKPGRARTVTETREAITSQLVMATHAAAEKPLKAAITASGVKDSFATPLLNQLVAKGKILRRSTPARKALSPEMVNKELYDDLMKNTGGPLHNPLLDMDGLDVHLDTPVEPLHTHLLGVVKYFWAQTVWVLEKNGRFADFQARLNSLSRTGLKVPNIMADYMCRYRGSLIGKHFKTISQIMAFAVCGLIDDRLQNAWLSIGHLTVLIWETKITDIKAFTKELREVIQQTMDFAAALSPGLLTEKNKFHILAHLPDHVERFGPPLLFSTERYESFNHIFRLCSIHSNRQAPSRDIAQTFANQERCRHMVSGGYWQDKATGEWVRASPAVRQHIAEHPIDAGLLGVAREKSALPGNMTLPPLPPRVRGRPPPHHPVISWAQTESSRLQPSFPPLAGQWHSAASVVTLNGDSAPVGAEVIIKSDAQHNVSAPRPADAYNIDASRAEGPTTAGSNAAQPRHSTDTFASIVEILETTSPTSSASWVIVRDSVLMPECHATLKMPLIKRIGALRAVRPQASPTLIVPHDCTSGGCTASGTEHVRQEREQSKRTRQVVNHTDTTTYIINVASLHNHVHIRNALPPYLIKRRPYFEERTQLHQLAAESLRDTKLQKKLAREAQVRKNAEAALRNSVANSAPSDVLGLSEESAAPQTGNNGGADDPVAGDDADPTASDNADPGYGNIGNASTSERAHQPATEPTGCAVLDDTARQSMGITPYATQGGTSVTQLRLDGSHAPPSGQFDVFSYSRRSSNISINSFVSCYTPGTTSEEGAKGHEEDNGIFLHTVSTQRRNKGESTRGSECTVAPRSADSAPPRKRKRRAQADPANTAAREALFRSSLL</sequence>